<reference evidence="1" key="1">
    <citation type="submission" date="2025-08" db="UniProtKB">
        <authorList>
            <consortium name="Ensembl"/>
        </authorList>
    </citation>
    <scope>IDENTIFICATION</scope>
</reference>
<reference evidence="1" key="2">
    <citation type="submission" date="2025-09" db="UniProtKB">
        <authorList>
            <consortium name="Ensembl"/>
        </authorList>
    </citation>
    <scope>IDENTIFICATION</scope>
</reference>
<accession>A0A3Q3L6A0</accession>
<dbReference type="Proteomes" id="UP000261640">
    <property type="component" value="Unplaced"/>
</dbReference>
<keyword evidence="2" id="KW-1185">Reference proteome</keyword>
<name>A0A3Q3L6A0_9TELE</name>
<dbReference type="AlphaFoldDB" id="A0A3Q3L6A0"/>
<evidence type="ECO:0000313" key="2">
    <source>
        <dbReference type="Proteomes" id="UP000261640"/>
    </source>
</evidence>
<dbReference type="InParanoid" id="A0A3Q3L6A0"/>
<dbReference type="Ensembl" id="ENSMAMT00000005211.2">
    <property type="protein sequence ID" value="ENSMAMP00000005081.2"/>
    <property type="gene ID" value="ENSMAMG00000003409.2"/>
</dbReference>
<organism evidence="1 2">
    <name type="scientific">Mastacembelus armatus</name>
    <name type="common">zig-zag eel</name>
    <dbReference type="NCBI Taxonomy" id="205130"/>
    <lineage>
        <taxon>Eukaryota</taxon>
        <taxon>Metazoa</taxon>
        <taxon>Chordata</taxon>
        <taxon>Craniata</taxon>
        <taxon>Vertebrata</taxon>
        <taxon>Euteleostomi</taxon>
        <taxon>Actinopterygii</taxon>
        <taxon>Neopterygii</taxon>
        <taxon>Teleostei</taxon>
        <taxon>Neoteleostei</taxon>
        <taxon>Acanthomorphata</taxon>
        <taxon>Anabantaria</taxon>
        <taxon>Synbranchiformes</taxon>
        <taxon>Mastacembelidae</taxon>
        <taxon>Mastacembelus</taxon>
    </lineage>
</organism>
<proteinExistence type="predicted"/>
<protein>
    <submittedName>
        <fullName evidence="1">Uncharacterized protein</fullName>
    </submittedName>
</protein>
<evidence type="ECO:0000313" key="1">
    <source>
        <dbReference type="Ensembl" id="ENSMAMP00000005081.2"/>
    </source>
</evidence>
<sequence>MCTTIMVLTTVAVILRQMFSNKIKPLRGYTKEPQGPERDTLVILFCTSKQQRPIYSNL</sequence>